<reference evidence="5 7" key="1">
    <citation type="journal article" date="2016" name="DNA Res.">
        <title>The draft genome of MD-2 pineapple using hybrid error correction of long reads.</title>
        <authorList>
            <person name="Redwan R.M."/>
            <person name="Saidin A."/>
            <person name="Kumar S.V."/>
        </authorList>
    </citation>
    <scope>NUCLEOTIDE SEQUENCE [LARGE SCALE GENOMIC DNA]</scope>
    <source>
        <strain evidence="7">cv. MD2</strain>
        <tissue evidence="5">Leaf</tissue>
    </source>
</reference>
<dbReference type="GO" id="GO:0070417">
    <property type="term" value="P:cellular response to cold"/>
    <property type="evidence" value="ECO:0007669"/>
    <property type="project" value="UniProtKB-ARBA"/>
</dbReference>
<dbReference type="PROSITE" id="PS51382">
    <property type="entry name" value="SPX"/>
    <property type="match status" value="1"/>
</dbReference>
<comment type="caution">
    <text evidence="5">The sequence shown here is derived from an EMBL/GenBank/DDBJ whole genome shotgun (WGS) entry which is preliminary data.</text>
</comment>
<dbReference type="Proteomes" id="UP000092600">
    <property type="component" value="Unassembled WGS sequence"/>
</dbReference>
<feature type="compositionally biased region" description="Low complexity" evidence="3">
    <location>
        <begin position="45"/>
        <end position="57"/>
    </location>
</feature>
<dbReference type="EMBL" id="LSRQ01003254">
    <property type="protein sequence ID" value="OAY72035.1"/>
    <property type="molecule type" value="Genomic_DNA"/>
</dbReference>
<dbReference type="InterPro" id="IPR031142">
    <property type="entry name" value="SPX_prot"/>
</dbReference>
<dbReference type="GO" id="GO:0016036">
    <property type="term" value="P:cellular response to phosphate starvation"/>
    <property type="evidence" value="ECO:0007669"/>
    <property type="project" value="InterPro"/>
</dbReference>
<comment type="subcellular location">
    <subcellularLocation>
        <location evidence="1">Nucleus</location>
    </subcellularLocation>
</comment>
<name>A0A199V597_ANACO</name>
<evidence type="ECO:0000256" key="3">
    <source>
        <dbReference type="SAM" id="MobiDB-lite"/>
    </source>
</evidence>
<dbReference type="Pfam" id="PF03105">
    <property type="entry name" value="SPX"/>
    <property type="match status" value="1"/>
</dbReference>
<evidence type="ECO:0000256" key="2">
    <source>
        <dbReference type="ARBA" id="ARBA00023242"/>
    </source>
</evidence>
<dbReference type="EMBL" id="LSRQ01002635">
    <property type="protein sequence ID" value="OAY73657.1"/>
    <property type="molecule type" value="Genomic_DNA"/>
</dbReference>
<dbReference type="AlphaFoldDB" id="A0A199V597"/>
<dbReference type="PANTHER" id="PTHR45978:SF5">
    <property type="entry name" value="SPX DOMAIN-CONTAINING PROTEIN 2"/>
    <property type="match status" value="1"/>
</dbReference>
<dbReference type="GO" id="GO:0005634">
    <property type="term" value="C:nucleus"/>
    <property type="evidence" value="ECO:0007669"/>
    <property type="project" value="UniProtKB-SubCell"/>
</dbReference>
<evidence type="ECO:0000313" key="6">
    <source>
        <dbReference type="EMBL" id="OAY73657.1"/>
    </source>
</evidence>
<organism evidence="5 7">
    <name type="scientific">Ananas comosus</name>
    <name type="common">Pineapple</name>
    <name type="synonym">Ananas ananas</name>
    <dbReference type="NCBI Taxonomy" id="4615"/>
    <lineage>
        <taxon>Eukaryota</taxon>
        <taxon>Viridiplantae</taxon>
        <taxon>Streptophyta</taxon>
        <taxon>Embryophyta</taxon>
        <taxon>Tracheophyta</taxon>
        <taxon>Spermatophyta</taxon>
        <taxon>Magnoliopsida</taxon>
        <taxon>Liliopsida</taxon>
        <taxon>Poales</taxon>
        <taxon>Bromeliaceae</taxon>
        <taxon>Bromelioideae</taxon>
        <taxon>Ananas</taxon>
    </lineage>
</organism>
<evidence type="ECO:0000313" key="5">
    <source>
        <dbReference type="EMBL" id="OAY72035.1"/>
    </source>
</evidence>
<protein>
    <submittedName>
        <fullName evidence="5">SPX domain-containing protein 1</fullName>
    </submittedName>
</protein>
<dbReference type="STRING" id="4615.A0A199V597"/>
<gene>
    <name evidence="5" type="ORF">ACMD2_08924</name>
    <name evidence="6" type="ORF">ACMD2_22130</name>
</gene>
<keyword evidence="2" id="KW-0539">Nucleus</keyword>
<feature type="domain" description="SPX" evidence="4">
    <location>
        <begin position="1"/>
        <end position="78"/>
    </location>
</feature>
<dbReference type="InterPro" id="IPR004331">
    <property type="entry name" value="SPX_dom"/>
</dbReference>
<evidence type="ECO:0000256" key="1">
    <source>
        <dbReference type="ARBA" id="ARBA00004123"/>
    </source>
</evidence>
<dbReference type="PANTHER" id="PTHR45978">
    <property type="entry name" value="SPX DOMAIN-CONTAINING PROTEIN 3"/>
    <property type="match status" value="1"/>
</dbReference>
<sequence length="78" mass="9025">MKFERSLSNQMEETLPEWRDKFLRYKELKRRLNLIIGDGPSAPETSLSRDSSTLSSISLTPSSWRRRSTTSFATRSSL</sequence>
<evidence type="ECO:0000259" key="4">
    <source>
        <dbReference type="PROSITE" id="PS51382"/>
    </source>
</evidence>
<feature type="region of interest" description="Disordered" evidence="3">
    <location>
        <begin position="38"/>
        <end position="57"/>
    </location>
</feature>
<accession>A0A199V597</accession>
<evidence type="ECO:0000313" key="7">
    <source>
        <dbReference type="Proteomes" id="UP000092600"/>
    </source>
</evidence>
<proteinExistence type="predicted"/>